<protein>
    <submittedName>
        <fullName evidence="1">Uncharacterized protein</fullName>
    </submittedName>
</protein>
<proteinExistence type="predicted"/>
<gene>
    <name evidence="1" type="ORF">P245_19820</name>
</gene>
<dbReference type="AlphaFoldDB" id="A0A0E3BAH3"/>
<sequence>MNQLEQTIVANARTALASLLHFYQNRKAKGQGNETTEEVDEHIGHFYTLHALLVFGHQANSGMSEEGMQALREIEDEHAAALRKMLSTAPVAQEVKDAHGVAANNGMNRWSQFEPEINPSKGDLSSKETPEMFVVTRNGVAGTKLATLAEVEDFLEACGIRSESNIWEAALAGNPVTVDDGTIQFIRQ</sequence>
<dbReference type="Proteomes" id="UP000029567">
    <property type="component" value="Unassembled WGS sequence"/>
</dbReference>
<dbReference type="EMBL" id="AWTN01000106">
    <property type="protein sequence ID" value="KGG87702.1"/>
    <property type="molecule type" value="Genomic_DNA"/>
</dbReference>
<comment type="caution">
    <text evidence="1">The sequence shown here is derived from an EMBL/GenBank/DDBJ whole genome shotgun (WGS) entry which is preliminary data.</text>
</comment>
<organism evidence="1 2">
    <name type="scientific">Comamonas thiooxydans</name>
    <dbReference type="NCBI Taxonomy" id="363952"/>
    <lineage>
        <taxon>Bacteria</taxon>
        <taxon>Pseudomonadati</taxon>
        <taxon>Pseudomonadota</taxon>
        <taxon>Betaproteobacteria</taxon>
        <taxon>Burkholderiales</taxon>
        <taxon>Comamonadaceae</taxon>
        <taxon>Comamonas</taxon>
    </lineage>
</organism>
<evidence type="ECO:0000313" key="2">
    <source>
        <dbReference type="Proteomes" id="UP000029567"/>
    </source>
</evidence>
<accession>A0A0E3BAH3</accession>
<reference evidence="1 2" key="1">
    <citation type="submission" date="2013-09" db="EMBL/GenBank/DDBJ databases">
        <title>High correlation between genotypes and phenotypes of environmental bacteria Comamonas testosteroni strains.</title>
        <authorList>
            <person name="Liu L."/>
            <person name="Zhu W."/>
            <person name="Xia X."/>
            <person name="Xu B."/>
            <person name="Luo M."/>
            <person name="Wang G."/>
        </authorList>
    </citation>
    <scope>NUCLEOTIDE SEQUENCE [LARGE SCALE GENOMIC DNA]</scope>
    <source>
        <strain evidence="1 2">JL14</strain>
    </source>
</reference>
<evidence type="ECO:0000313" key="1">
    <source>
        <dbReference type="EMBL" id="KGG87702.1"/>
    </source>
</evidence>
<name>A0A0E3BAH3_9BURK</name>